<accession>A0A016V2F2</accession>
<keyword evidence="1" id="KW-0472">Membrane</keyword>
<organism evidence="2 3">
    <name type="scientific">Ancylostoma ceylanicum</name>
    <dbReference type="NCBI Taxonomy" id="53326"/>
    <lineage>
        <taxon>Eukaryota</taxon>
        <taxon>Metazoa</taxon>
        <taxon>Ecdysozoa</taxon>
        <taxon>Nematoda</taxon>
        <taxon>Chromadorea</taxon>
        <taxon>Rhabditida</taxon>
        <taxon>Rhabditina</taxon>
        <taxon>Rhabditomorpha</taxon>
        <taxon>Strongyloidea</taxon>
        <taxon>Ancylostomatidae</taxon>
        <taxon>Ancylostomatinae</taxon>
        <taxon>Ancylostoma</taxon>
    </lineage>
</organism>
<protein>
    <submittedName>
        <fullName evidence="2">Uncharacterized protein</fullName>
    </submittedName>
</protein>
<dbReference type="AlphaFoldDB" id="A0A016V2F2"/>
<sequence length="72" mass="7753">MCLTAQEELGLIPILVEFFLAISLCHPVFGLLLLLSAIDTQPVVTRSLSTENIDIHPTCGILGTVQTCLKST</sequence>
<comment type="caution">
    <text evidence="2">The sequence shown here is derived from an EMBL/GenBank/DDBJ whole genome shotgun (WGS) entry which is preliminary data.</text>
</comment>
<evidence type="ECO:0000313" key="2">
    <source>
        <dbReference type="EMBL" id="EYC21187.1"/>
    </source>
</evidence>
<evidence type="ECO:0000313" key="3">
    <source>
        <dbReference type="Proteomes" id="UP000024635"/>
    </source>
</evidence>
<evidence type="ECO:0000256" key="1">
    <source>
        <dbReference type="SAM" id="Phobius"/>
    </source>
</evidence>
<reference evidence="3" key="1">
    <citation type="journal article" date="2015" name="Nat. Genet.">
        <title>The genome and transcriptome of the zoonotic hookworm Ancylostoma ceylanicum identify infection-specific gene families.</title>
        <authorList>
            <person name="Schwarz E.M."/>
            <person name="Hu Y."/>
            <person name="Antoshechkin I."/>
            <person name="Miller M.M."/>
            <person name="Sternberg P.W."/>
            <person name="Aroian R.V."/>
        </authorList>
    </citation>
    <scope>NUCLEOTIDE SEQUENCE</scope>
    <source>
        <strain evidence="3">HY135</strain>
    </source>
</reference>
<name>A0A016V2F2_9BILA</name>
<keyword evidence="1" id="KW-0812">Transmembrane</keyword>
<keyword evidence="1" id="KW-1133">Transmembrane helix</keyword>
<dbReference type="Proteomes" id="UP000024635">
    <property type="component" value="Unassembled WGS sequence"/>
</dbReference>
<keyword evidence="3" id="KW-1185">Reference proteome</keyword>
<gene>
    <name evidence="2" type="primary">Acey_s0020.g44</name>
    <name evidence="2" type="ORF">Y032_0020g44</name>
</gene>
<proteinExistence type="predicted"/>
<dbReference type="EMBL" id="JARK01001356">
    <property type="protein sequence ID" value="EYC21187.1"/>
    <property type="molecule type" value="Genomic_DNA"/>
</dbReference>
<feature type="transmembrane region" description="Helical" evidence="1">
    <location>
        <begin position="12"/>
        <end position="38"/>
    </location>
</feature>